<gene>
    <name evidence="2" type="ORF">WJX72_005061</name>
</gene>
<evidence type="ECO:0000259" key="1">
    <source>
        <dbReference type="Pfam" id="PF00294"/>
    </source>
</evidence>
<reference evidence="2 3" key="1">
    <citation type="journal article" date="2024" name="Nat. Commun.">
        <title>Phylogenomics reveals the evolutionary origins of lichenization in chlorophyte algae.</title>
        <authorList>
            <person name="Puginier C."/>
            <person name="Libourel C."/>
            <person name="Otte J."/>
            <person name="Skaloud P."/>
            <person name="Haon M."/>
            <person name="Grisel S."/>
            <person name="Petersen M."/>
            <person name="Berrin J.G."/>
            <person name="Delaux P.M."/>
            <person name="Dal Grande F."/>
            <person name="Keller J."/>
        </authorList>
    </citation>
    <scope>NUCLEOTIDE SEQUENCE [LARGE SCALE GENOMIC DNA]</scope>
    <source>
        <strain evidence="2 3">SAG 2043</strain>
    </source>
</reference>
<keyword evidence="3" id="KW-1185">Reference proteome</keyword>
<dbReference type="InterPro" id="IPR011611">
    <property type="entry name" value="PfkB_dom"/>
</dbReference>
<evidence type="ECO:0000313" key="3">
    <source>
        <dbReference type="Proteomes" id="UP001489004"/>
    </source>
</evidence>
<organism evidence="2 3">
    <name type="scientific">[Myrmecia] bisecta</name>
    <dbReference type="NCBI Taxonomy" id="41462"/>
    <lineage>
        <taxon>Eukaryota</taxon>
        <taxon>Viridiplantae</taxon>
        <taxon>Chlorophyta</taxon>
        <taxon>core chlorophytes</taxon>
        <taxon>Trebouxiophyceae</taxon>
        <taxon>Trebouxiales</taxon>
        <taxon>Trebouxiaceae</taxon>
        <taxon>Myrmecia</taxon>
    </lineage>
</organism>
<dbReference type="PANTHER" id="PTHR47826">
    <property type="entry name" value="OS03G0164700 PROTEIN"/>
    <property type="match status" value="1"/>
</dbReference>
<accession>A0AAW1PXT6</accession>
<evidence type="ECO:0000313" key="2">
    <source>
        <dbReference type="EMBL" id="KAK9814389.1"/>
    </source>
</evidence>
<dbReference type="Gene3D" id="3.40.1190.20">
    <property type="match status" value="1"/>
</dbReference>
<name>A0AAW1PXT6_9CHLO</name>
<dbReference type="Proteomes" id="UP001489004">
    <property type="component" value="Unassembled WGS sequence"/>
</dbReference>
<proteinExistence type="predicted"/>
<protein>
    <recommendedName>
        <fullName evidence="1">Carbohydrate kinase PfkB domain-containing protein</fullName>
    </recommendedName>
</protein>
<dbReference type="AlphaFoldDB" id="A0AAW1PXT6"/>
<feature type="domain" description="Carbohydrate kinase PfkB" evidence="1">
    <location>
        <begin position="2"/>
        <end position="258"/>
    </location>
</feature>
<sequence length="307" mass="33187">MIAAARLGMKVASVANIGDDQYGQFLREVLWEEGVYHLYPLAPHAFREELKRTLLCFVLIGPEAQHGFCSRYDFGPWPLLPGVDSLTPATCKVLEDTHALFLNGFIFDELPARVVLEAVMHARRAGAAVFFDAGPRCWTLLQGQRRAALDAILDVTDVVLMTQEEAQAVTGEADPEAAAAHILNRPHSQTRWCVVKMGGEGAVLCSCHPSENFRQHALKVDVKDTVGCGDSFAAAVVLGYTRKQAIPQIMALANARAAGHGSRNGSSNGSRYSVEHGEAAHGLHDPIAVSGAIQLLQQTLRGTEAVR</sequence>
<dbReference type="Pfam" id="PF00294">
    <property type="entry name" value="PfkB"/>
    <property type="match status" value="1"/>
</dbReference>
<dbReference type="PANTHER" id="PTHR47826:SF1">
    <property type="entry name" value="OS03G0164700 PROTEIN"/>
    <property type="match status" value="1"/>
</dbReference>
<comment type="caution">
    <text evidence="2">The sequence shown here is derived from an EMBL/GenBank/DDBJ whole genome shotgun (WGS) entry which is preliminary data.</text>
</comment>
<dbReference type="EMBL" id="JALJOR010000007">
    <property type="protein sequence ID" value="KAK9814389.1"/>
    <property type="molecule type" value="Genomic_DNA"/>
</dbReference>
<dbReference type="InterPro" id="IPR029056">
    <property type="entry name" value="Ribokinase-like"/>
</dbReference>
<dbReference type="SUPFAM" id="SSF53613">
    <property type="entry name" value="Ribokinase-like"/>
    <property type="match status" value="1"/>
</dbReference>